<dbReference type="AlphaFoldDB" id="A0AAD1S1E2"/>
<name>A0AAD1S1E2_PELCU</name>
<keyword evidence="3" id="KW-1185">Reference proteome</keyword>
<proteinExistence type="predicted"/>
<evidence type="ECO:0000256" key="1">
    <source>
        <dbReference type="SAM" id="MobiDB-lite"/>
    </source>
</evidence>
<dbReference type="EMBL" id="OW240915">
    <property type="protein sequence ID" value="CAH2285726.1"/>
    <property type="molecule type" value="Genomic_DNA"/>
</dbReference>
<reference evidence="2" key="1">
    <citation type="submission" date="2022-03" db="EMBL/GenBank/DDBJ databases">
        <authorList>
            <person name="Alioto T."/>
            <person name="Alioto T."/>
            <person name="Gomez Garrido J."/>
        </authorList>
    </citation>
    <scope>NUCLEOTIDE SEQUENCE</scope>
</reference>
<feature type="region of interest" description="Disordered" evidence="1">
    <location>
        <begin position="89"/>
        <end position="109"/>
    </location>
</feature>
<protein>
    <submittedName>
        <fullName evidence="2">Uncharacterized protein</fullName>
    </submittedName>
</protein>
<evidence type="ECO:0000313" key="3">
    <source>
        <dbReference type="Proteomes" id="UP001295444"/>
    </source>
</evidence>
<feature type="non-terminal residue" evidence="2">
    <location>
        <position position="1"/>
    </location>
</feature>
<organism evidence="2 3">
    <name type="scientific">Pelobates cultripes</name>
    <name type="common">Western spadefoot toad</name>
    <dbReference type="NCBI Taxonomy" id="61616"/>
    <lineage>
        <taxon>Eukaryota</taxon>
        <taxon>Metazoa</taxon>
        <taxon>Chordata</taxon>
        <taxon>Craniata</taxon>
        <taxon>Vertebrata</taxon>
        <taxon>Euteleostomi</taxon>
        <taxon>Amphibia</taxon>
        <taxon>Batrachia</taxon>
        <taxon>Anura</taxon>
        <taxon>Pelobatoidea</taxon>
        <taxon>Pelobatidae</taxon>
        <taxon>Pelobates</taxon>
    </lineage>
</organism>
<accession>A0AAD1S1E2</accession>
<feature type="non-terminal residue" evidence="2">
    <location>
        <position position="121"/>
    </location>
</feature>
<dbReference type="Proteomes" id="UP001295444">
    <property type="component" value="Chromosome 04"/>
</dbReference>
<sequence length="121" mass="13103">EVQDRDIIHTDDQGPGIAAWWCNYGVSLIETPTLPIPVMGHRSQKLSTAVDGRDIGILLQSSAQTRTNPVKVPHATTLPEQHIHEATLDLQASQGHLSDPPDGSAPTTKDDLKAFLADIHN</sequence>
<gene>
    <name evidence="2" type="ORF">PECUL_23A000382</name>
</gene>
<evidence type="ECO:0000313" key="2">
    <source>
        <dbReference type="EMBL" id="CAH2285726.1"/>
    </source>
</evidence>